<evidence type="ECO:0000256" key="1">
    <source>
        <dbReference type="SAM" id="Phobius"/>
    </source>
</evidence>
<evidence type="ECO:0000313" key="3">
    <source>
        <dbReference type="Proteomes" id="UP001310387"/>
    </source>
</evidence>
<keyword evidence="1" id="KW-1133">Transmembrane helix</keyword>
<gene>
    <name evidence="2" type="ORF">V5O49_14865</name>
</gene>
<proteinExistence type="predicted"/>
<keyword evidence="3" id="KW-1185">Reference proteome</keyword>
<keyword evidence="1" id="KW-0472">Membrane</keyword>
<feature type="transmembrane region" description="Helical" evidence="1">
    <location>
        <begin position="70"/>
        <end position="92"/>
    </location>
</feature>
<comment type="caution">
    <text evidence="2">The sequence shown here is derived from an EMBL/GenBank/DDBJ whole genome shotgun (WGS) entry which is preliminary data.</text>
</comment>
<evidence type="ECO:0000313" key="2">
    <source>
        <dbReference type="EMBL" id="MEG3616410.1"/>
    </source>
</evidence>
<reference evidence="2" key="2">
    <citation type="submission" date="2024-02" db="EMBL/GenBank/DDBJ databases">
        <authorList>
            <person name="Prathaban M."/>
            <person name="Mythili R."/>
            <person name="Sharmila Devi N."/>
            <person name="Sobanaa M."/>
            <person name="Prathiviraj R."/>
            <person name="Selvin J."/>
        </authorList>
    </citation>
    <scope>NUCLEOTIDE SEQUENCE</scope>
    <source>
        <strain evidence="2">MP1014</strain>
    </source>
</reference>
<dbReference type="RefSeq" id="WP_332902887.1">
    <property type="nucleotide sequence ID" value="NZ_JBAGLP010000118.1"/>
</dbReference>
<dbReference type="EMBL" id="JBAGLP010000118">
    <property type="protein sequence ID" value="MEG3616410.1"/>
    <property type="molecule type" value="Genomic_DNA"/>
</dbReference>
<keyword evidence="1" id="KW-0812">Transmembrane</keyword>
<name>A0ABU7ZA53_9MICO</name>
<feature type="transmembrane region" description="Helical" evidence="1">
    <location>
        <begin position="42"/>
        <end position="63"/>
    </location>
</feature>
<organism evidence="2 3">
    <name type="scientific">Isoptericola haloaureus</name>
    <dbReference type="NCBI Taxonomy" id="1542902"/>
    <lineage>
        <taxon>Bacteria</taxon>
        <taxon>Bacillati</taxon>
        <taxon>Actinomycetota</taxon>
        <taxon>Actinomycetes</taxon>
        <taxon>Micrococcales</taxon>
        <taxon>Promicromonosporaceae</taxon>
        <taxon>Isoptericola</taxon>
    </lineage>
</organism>
<sequence>MIRLLARTAVFLLAAAIGVVLTDVLFDAFGWETFDVVWGDPLGFVLAVVIFALAQAVLSPFFAQLARRNAPTLVGAVGLITTYVALLVASLASDGLTISGWQGWVIGPIVVWLVTMLATFLLPAFILKQAVEERRDRD</sequence>
<dbReference type="Proteomes" id="UP001310387">
    <property type="component" value="Unassembled WGS sequence"/>
</dbReference>
<protein>
    <recommendedName>
        <fullName evidence="4">Superfamily IV 4 TMS phage holin</fullName>
    </recommendedName>
</protein>
<reference evidence="2" key="1">
    <citation type="journal article" date="2024" name="Antonie Van Leeuwenhoek">
        <title>Isoptericola haloaureus sp. nov., a dimorphic actinobacterium isolated from mangrove sediments of southeast India, implicating biosaline agricultural significance through nitrogen fixation and salt tolerance genes.</title>
        <authorList>
            <person name="Prathaban M."/>
            <person name="Prathiviraj R."/>
            <person name="Ravichandran M."/>
            <person name="Natarajan S.D."/>
            <person name="Sobanaa M."/>
            <person name="Hari Krishna Kumar S."/>
            <person name="Chandrasekar V."/>
            <person name="Selvin J."/>
        </authorList>
    </citation>
    <scope>NUCLEOTIDE SEQUENCE</scope>
    <source>
        <strain evidence="2">MP1014</strain>
    </source>
</reference>
<accession>A0ABU7ZA53</accession>
<feature type="transmembrane region" description="Helical" evidence="1">
    <location>
        <begin position="104"/>
        <end position="127"/>
    </location>
</feature>
<evidence type="ECO:0008006" key="4">
    <source>
        <dbReference type="Google" id="ProtNLM"/>
    </source>
</evidence>